<sequence>MSWEVGDYHGHHVPAENDTPDLEWAPETPRGNRVRVRDYTCECKPIVYEFCQAGGVSFIRKITLIDGEVTVVEFSSRSDATVRAVWFQLCADAGHPPAGCPRCRDLSHRHPPDHLPRHHRAHVT</sequence>
<gene>
    <name evidence="2" type="ORF">ITP53_18625</name>
</gene>
<feature type="region of interest" description="Disordered" evidence="1">
    <location>
        <begin position="1"/>
        <end position="28"/>
    </location>
</feature>
<dbReference type="Proteomes" id="UP000605361">
    <property type="component" value="Unassembled WGS sequence"/>
</dbReference>
<dbReference type="AlphaFoldDB" id="A0A931A7J0"/>
<proteinExistence type="predicted"/>
<reference evidence="2" key="1">
    <citation type="submission" date="2020-11" db="EMBL/GenBank/DDBJ databases">
        <title>Whole-genome analyses of Nonomuraea sp. K274.</title>
        <authorList>
            <person name="Veyisoglu A."/>
        </authorList>
    </citation>
    <scope>NUCLEOTIDE SEQUENCE</scope>
    <source>
        <strain evidence="2">K274</strain>
    </source>
</reference>
<dbReference type="EMBL" id="JADOGI010000051">
    <property type="protein sequence ID" value="MBF8187711.1"/>
    <property type="molecule type" value="Genomic_DNA"/>
</dbReference>
<comment type="caution">
    <text evidence="2">The sequence shown here is derived from an EMBL/GenBank/DDBJ whole genome shotgun (WGS) entry which is preliminary data.</text>
</comment>
<feature type="compositionally biased region" description="Basic and acidic residues" evidence="1">
    <location>
        <begin position="1"/>
        <end position="15"/>
    </location>
</feature>
<keyword evidence="3" id="KW-1185">Reference proteome</keyword>
<evidence type="ECO:0000313" key="3">
    <source>
        <dbReference type="Proteomes" id="UP000605361"/>
    </source>
</evidence>
<dbReference type="RefSeq" id="WP_195896674.1">
    <property type="nucleotide sequence ID" value="NZ_JADOGI010000051.1"/>
</dbReference>
<name>A0A931A7J0_9ACTN</name>
<evidence type="ECO:0000256" key="1">
    <source>
        <dbReference type="SAM" id="MobiDB-lite"/>
    </source>
</evidence>
<accession>A0A931A7J0</accession>
<organism evidence="2 3">
    <name type="scientific">Nonomuraea cypriaca</name>
    <dbReference type="NCBI Taxonomy" id="1187855"/>
    <lineage>
        <taxon>Bacteria</taxon>
        <taxon>Bacillati</taxon>
        <taxon>Actinomycetota</taxon>
        <taxon>Actinomycetes</taxon>
        <taxon>Streptosporangiales</taxon>
        <taxon>Streptosporangiaceae</taxon>
        <taxon>Nonomuraea</taxon>
    </lineage>
</organism>
<evidence type="ECO:0000313" key="2">
    <source>
        <dbReference type="EMBL" id="MBF8187711.1"/>
    </source>
</evidence>
<protein>
    <submittedName>
        <fullName evidence="2">Uncharacterized protein</fullName>
    </submittedName>
</protein>